<dbReference type="Proteomes" id="UP000001396">
    <property type="component" value="Unassembled WGS sequence"/>
</dbReference>
<comment type="caution">
    <text evidence="6">The sequence shown here is derived from an EMBL/GenBank/DDBJ whole genome shotgun (WGS) entry which is preliminary data.</text>
</comment>
<dbReference type="InterPro" id="IPR050346">
    <property type="entry name" value="FMO-like"/>
</dbReference>
<dbReference type="GO" id="GO:0050661">
    <property type="term" value="F:NADP binding"/>
    <property type="evidence" value="ECO:0007669"/>
    <property type="project" value="InterPro"/>
</dbReference>
<dbReference type="GeneID" id="31357644"/>
<dbReference type="RefSeq" id="XP_020437230.1">
    <property type="nucleotide sequence ID" value="XM_020573113.1"/>
</dbReference>
<keyword evidence="4" id="KW-0521">NADP</keyword>
<keyword evidence="2" id="KW-0285">Flavoprotein</keyword>
<evidence type="ECO:0000313" key="6">
    <source>
        <dbReference type="EMBL" id="EFA85121.1"/>
    </source>
</evidence>
<evidence type="ECO:0000256" key="2">
    <source>
        <dbReference type="ARBA" id="ARBA00022630"/>
    </source>
</evidence>
<comment type="similarity">
    <text evidence="1">Belongs to the FMO family.</text>
</comment>
<evidence type="ECO:0008006" key="8">
    <source>
        <dbReference type="Google" id="ProtNLM"/>
    </source>
</evidence>
<accession>D3B1E7</accession>
<dbReference type="InterPro" id="IPR036188">
    <property type="entry name" value="FAD/NAD-bd_sf"/>
</dbReference>
<dbReference type="GO" id="GO:0004499">
    <property type="term" value="F:N,N-dimethylaniline monooxygenase activity"/>
    <property type="evidence" value="ECO:0007669"/>
    <property type="project" value="InterPro"/>
</dbReference>
<evidence type="ECO:0000256" key="3">
    <source>
        <dbReference type="ARBA" id="ARBA00022827"/>
    </source>
</evidence>
<dbReference type="EMBL" id="ADBJ01000008">
    <property type="protein sequence ID" value="EFA85121.1"/>
    <property type="molecule type" value="Genomic_DNA"/>
</dbReference>
<dbReference type="InParanoid" id="D3B1E7"/>
<keyword evidence="7" id="KW-1185">Reference proteome</keyword>
<dbReference type="PRINTS" id="PR00370">
    <property type="entry name" value="FMOXYGENASE"/>
</dbReference>
<keyword evidence="5" id="KW-0560">Oxidoreductase</keyword>
<evidence type="ECO:0000256" key="5">
    <source>
        <dbReference type="ARBA" id="ARBA00023002"/>
    </source>
</evidence>
<dbReference type="OMA" id="GHHKVPH"/>
<gene>
    <name evidence="6" type="ORF">PPL_02119</name>
</gene>
<dbReference type="Gene3D" id="3.50.50.60">
    <property type="entry name" value="FAD/NAD(P)-binding domain"/>
    <property type="match status" value="2"/>
</dbReference>
<reference evidence="6 7" key="1">
    <citation type="journal article" date="2011" name="Genome Res.">
        <title>Phylogeny-wide analysis of social amoeba genomes highlights ancient origins for complex intercellular communication.</title>
        <authorList>
            <person name="Heidel A.J."/>
            <person name="Lawal H.M."/>
            <person name="Felder M."/>
            <person name="Schilde C."/>
            <person name="Helps N.R."/>
            <person name="Tunggal B."/>
            <person name="Rivero F."/>
            <person name="John U."/>
            <person name="Schleicher M."/>
            <person name="Eichinger L."/>
            <person name="Platzer M."/>
            <person name="Noegel A.A."/>
            <person name="Schaap P."/>
            <person name="Gloeckner G."/>
        </authorList>
    </citation>
    <scope>NUCLEOTIDE SEQUENCE [LARGE SCALE GENOMIC DNA]</scope>
    <source>
        <strain evidence="7">ATCC 26659 / Pp 5 / PN500</strain>
    </source>
</reference>
<dbReference type="Pfam" id="PF00743">
    <property type="entry name" value="FMO-like"/>
    <property type="match status" value="2"/>
</dbReference>
<evidence type="ECO:0000256" key="4">
    <source>
        <dbReference type="ARBA" id="ARBA00022857"/>
    </source>
</evidence>
<protein>
    <recommendedName>
        <fullName evidence="8">Flavin-containing monooxygenase</fullName>
    </recommendedName>
</protein>
<evidence type="ECO:0000313" key="7">
    <source>
        <dbReference type="Proteomes" id="UP000001396"/>
    </source>
</evidence>
<dbReference type="PIRSF" id="PIRSF000332">
    <property type="entry name" value="FMO"/>
    <property type="match status" value="1"/>
</dbReference>
<dbReference type="GO" id="GO:0050660">
    <property type="term" value="F:flavin adenine dinucleotide binding"/>
    <property type="evidence" value="ECO:0007669"/>
    <property type="project" value="InterPro"/>
</dbReference>
<proteinExistence type="inferred from homology"/>
<dbReference type="AlphaFoldDB" id="D3B1E7"/>
<dbReference type="PANTHER" id="PTHR23023">
    <property type="entry name" value="DIMETHYLANILINE MONOOXYGENASE"/>
    <property type="match status" value="1"/>
</dbReference>
<dbReference type="InterPro" id="IPR000960">
    <property type="entry name" value="Flavin_mOase"/>
</dbReference>
<evidence type="ECO:0000256" key="1">
    <source>
        <dbReference type="ARBA" id="ARBA00009183"/>
    </source>
</evidence>
<keyword evidence="3" id="KW-0274">FAD</keyword>
<organism evidence="6 7">
    <name type="scientific">Heterostelium pallidum (strain ATCC 26659 / Pp 5 / PN500)</name>
    <name type="common">Cellular slime mold</name>
    <name type="synonym">Polysphondylium pallidum</name>
    <dbReference type="NCBI Taxonomy" id="670386"/>
    <lineage>
        <taxon>Eukaryota</taxon>
        <taxon>Amoebozoa</taxon>
        <taxon>Evosea</taxon>
        <taxon>Eumycetozoa</taxon>
        <taxon>Dictyostelia</taxon>
        <taxon>Acytosteliales</taxon>
        <taxon>Acytosteliaceae</taxon>
        <taxon>Heterostelium</taxon>
    </lineage>
</organism>
<sequence length="390" mass="43759">MEEVSKSVAIIGGGFSGIFSLKEALENRLSATLFERENAIGGLWNPESGAMWDNMCTNISFVSSMISDYPWTSIPPEREFPTNQQIFKYLSDYANHFKLYENIQCNAKVTKVSRNHQQGGYQVEYINSATGQSISKAFDFVIVATGILKSFLSLATLKEEELAAARRKMFDSICGQLSIPSLFIEPDQPSFLAISDDYCKQVRDGCLIFKKAKVVEMTKDSLILDDGSLERVDDVILCQGYTVDLSFLEQEIKDAIQYIESDTIQPIIAHKEVFCPSMPGIAFIGIYKSADTTVMELQARWATKVFSGAIKPPTDEEMRKDSIAAAVQAMPDLKSLSTSNPSLYKMLYSNVNTPLIYRLSTNNTQHNDRAIQIIEEIDKLYYHQPNKSNL</sequence>
<dbReference type="STRING" id="670386.D3B1E7"/>
<dbReference type="SUPFAM" id="SSF51905">
    <property type="entry name" value="FAD/NAD(P)-binding domain"/>
    <property type="match status" value="2"/>
</dbReference>
<name>D3B1E7_HETP5</name>
<dbReference type="InterPro" id="IPR020946">
    <property type="entry name" value="Flavin_mOase-like"/>
</dbReference>